<dbReference type="CTD" id="78773188"/>
<sequence>MSDRVSFECSTPQHLNEFVFEFNPVDADINPKRELIESSESIDSKLMELFSYKGETDYDGGYTWNKSRLATMLRGSCQWERYLKSLNITLVQLEKLFNLIQKFLDFRQLRTDFLVNGSTNAKFEGSKFESKEMEYELDKVISQFIHEFSTTG</sequence>
<dbReference type="KEGG" id="crq:GCK72_000856"/>
<evidence type="ECO:0000313" key="2">
    <source>
        <dbReference type="Proteomes" id="UP000483820"/>
    </source>
</evidence>
<name>A0A6A5HS51_CAERE</name>
<organism evidence="1 2">
    <name type="scientific">Caenorhabditis remanei</name>
    <name type="common">Caenorhabditis vulgaris</name>
    <dbReference type="NCBI Taxonomy" id="31234"/>
    <lineage>
        <taxon>Eukaryota</taxon>
        <taxon>Metazoa</taxon>
        <taxon>Ecdysozoa</taxon>
        <taxon>Nematoda</taxon>
        <taxon>Chromadorea</taxon>
        <taxon>Rhabditida</taxon>
        <taxon>Rhabditina</taxon>
        <taxon>Rhabditomorpha</taxon>
        <taxon>Rhabditoidea</taxon>
        <taxon>Rhabditidae</taxon>
        <taxon>Peloderinae</taxon>
        <taxon>Caenorhabditis</taxon>
    </lineage>
</organism>
<reference evidence="1 2" key="1">
    <citation type="submission" date="2019-12" db="EMBL/GenBank/DDBJ databases">
        <title>Chromosome-level assembly of the Caenorhabditis remanei genome.</title>
        <authorList>
            <person name="Teterina A.A."/>
            <person name="Willis J.H."/>
            <person name="Phillips P.C."/>
        </authorList>
    </citation>
    <scope>NUCLEOTIDE SEQUENCE [LARGE SCALE GENOMIC DNA]</scope>
    <source>
        <strain evidence="1 2">PX506</strain>
        <tissue evidence="1">Whole organism</tissue>
    </source>
</reference>
<dbReference type="GeneID" id="78773188"/>
<dbReference type="EMBL" id="WUAV01000001">
    <property type="protein sequence ID" value="KAF1769043.1"/>
    <property type="molecule type" value="Genomic_DNA"/>
</dbReference>
<dbReference type="AlphaFoldDB" id="A0A6A5HS51"/>
<comment type="caution">
    <text evidence="1">The sequence shown here is derived from an EMBL/GenBank/DDBJ whole genome shotgun (WGS) entry which is preliminary data.</text>
</comment>
<proteinExistence type="predicted"/>
<dbReference type="Proteomes" id="UP000483820">
    <property type="component" value="Chromosome I"/>
</dbReference>
<accession>A0A6A5HS51</accession>
<protein>
    <submittedName>
        <fullName evidence="1">Uncharacterized protein</fullName>
    </submittedName>
</protein>
<evidence type="ECO:0000313" key="1">
    <source>
        <dbReference type="EMBL" id="KAF1769043.1"/>
    </source>
</evidence>
<gene>
    <name evidence="1" type="ORF">GCK72_000856</name>
</gene>
<dbReference type="RefSeq" id="XP_053591359.1">
    <property type="nucleotide sequence ID" value="XM_053722714.1"/>
</dbReference>